<dbReference type="SUPFAM" id="SSF117281">
    <property type="entry name" value="Kelch motif"/>
    <property type="match status" value="1"/>
</dbReference>
<dbReference type="PANTHER" id="PTHR47435">
    <property type="entry name" value="KELCH REPEAT PROTEIN (AFU_ORTHOLOGUE AFUA_5G12780)"/>
    <property type="match status" value="1"/>
</dbReference>
<dbReference type="Gene3D" id="2.120.10.80">
    <property type="entry name" value="Kelch-type beta propeller"/>
    <property type="match status" value="1"/>
</dbReference>
<dbReference type="GO" id="GO:0019760">
    <property type="term" value="P:glucosinolate metabolic process"/>
    <property type="evidence" value="ECO:0007669"/>
    <property type="project" value="UniProtKB-ARBA"/>
</dbReference>
<evidence type="ECO:0000256" key="1">
    <source>
        <dbReference type="ARBA" id="ARBA00022737"/>
    </source>
</evidence>
<keyword evidence="2" id="KW-0408">Iron</keyword>
<dbReference type="OMA" id="IGTRTWH"/>
<gene>
    <name evidence="4" type="ORF">EPUS_04782</name>
</gene>
<keyword evidence="1" id="KW-0677">Repeat</keyword>
<dbReference type="HOGENOM" id="CLU_534213_0_0_1"/>
<dbReference type="PANTHER" id="PTHR47435:SF4">
    <property type="entry name" value="KELCH REPEAT PROTEIN (AFU_ORTHOLOGUE AFUA_5G12780)"/>
    <property type="match status" value="1"/>
</dbReference>
<feature type="region of interest" description="Disordered" evidence="3">
    <location>
        <begin position="406"/>
        <end position="510"/>
    </location>
</feature>
<proteinExistence type="predicted"/>
<evidence type="ECO:0000256" key="2">
    <source>
        <dbReference type="ARBA" id="ARBA00023004"/>
    </source>
</evidence>
<dbReference type="eggNOG" id="ENOG502SMKA">
    <property type="taxonomic scope" value="Eukaryota"/>
</dbReference>
<organism evidence="4 5">
    <name type="scientific">Endocarpon pusillum (strain Z07020 / HMAS-L-300199)</name>
    <name type="common">Lichen-forming fungus</name>
    <dbReference type="NCBI Taxonomy" id="1263415"/>
    <lineage>
        <taxon>Eukaryota</taxon>
        <taxon>Fungi</taxon>
        <taxon>Dikarya</taxon>
        <taxon>Ascomycota</taxon>
        <taxon>Pezizomycotina</taxon>
        <taxon>Eurotiomycetes</taxon>
        <taxon>Chaetothyriomycetidae</taxon>
        <taxon>Verrucariales</taxon>
        <taxon>Verrucariaceae</taxon>
        <taxon>Endocarpon</taxon>
    </lineage>
</organism>
<name>U1HTZ0_ENDPU</name>
<dbReference type="GeneID" id="19239736"/>
<keyword evidence="5" id="KW-1185">Reference proteome</keyword>
<reference evidence="5" key="1">
    <citation type="journal article" date="2014" name="BMC Genomics">
        <title>Genome characteristics reveal the impact of lichenization on lichen-forming fungus Endocarpon pusillum Hedwig (Verrucariales, Ascomycota).</title>
        <authorList>
            <person name="Wang Y.-Y."/>
            <person name="Liu B."/>
            <person name="Zhang X.-Y."/>
            <person name="Zhou Q.-M."/>
            <person name="Zhang T."/>
            <person name="Li H."/>
            <person name="Yu Y.-F."/>
            <person name="Zhang X.-L."/>
            <person name="Hao X.-Y."/>
            <person name="Wang M."/>
            <person name="Wang L."/>
            <person name="Wei J.-C."/>
        </authorList>
    </citation>
    <scope>NUCLEOTIDE SEQUENCE [LARGE SCALE GENOMIC DNA]</scope>
    <source>
        <strain evidence="5">Z07020 / HMAS-L-300199</strain>
    </source>
</reference>
<protein>
    <recommendedName>
        <fullName evidence="6">Kelch repeat protein</fullName>
    </recommendedName>
</protein>
<dbReference type="EMBL" id="KE721051">
    <property type="protein sequence ID" value="ERF72729.1"/>
    <property type="molecule type" value="Genomic_DNA"/>
</dbReference>
<accession>U1HTZ0</accession>
<evidence type="ECO:0000313" key="4">
    <source>
        <dbReference type="EMBL" id="ERF72729.1"/>
    </source>
</evidence>
<evidence type="ECO:0008006" key="6">
    <source>
        <dbReference type="Google" id="ProtNLM"/>
    </source>
</evidence>
<dbReference type="OrthoDB" id="540004at2759"/>
<dbReference type="InterPro" id="IPR015915">
    <property type="entry name" value="Kelch-typ_b-propeller"/>
</dbReference>
<evidence type="ECO:0000256" key="3">
    <source>
        <dbReference type="SAM" id="MobiDB-lite"/>
    </source>
</evidence>
<dbReference type="Proteomes" id="UP000019373">
    <property type="component" value="Unassembled WGS sequence"/>
</dbReference>
<dbReference type="AlphaFoldDB" id="U1HTZ0"/>
<feature type="compositionally biased region" description="Basic residues" evidence="3">
    <location>
        <begin position="415"/>
        <end position="431"/>
    </location>
</feature>
<evidence type="ECO:0000313" key="5">
    <source>
        <dbReference type="Proteomes" id="UP000019373"/>
    </source>
</evidence>
<dbReference type="RefSeq" id="XP_007801617.1">
    <property type="nucleotide sequence ID" value="XM_007803426.1"/>
</dbReference>
<sequence>MFELLKGICVLLAETLYIVGGEFFYIREDGLAVGYPYNSTYSLDLSTSWSPKDVRFNMIDNGDSPVFNRPSLWPAPDGESFYSFNGDVSQAGHYTIRDPPPTSQLWQFTPDGKSNGTWSLAGTAPSLIQVQTARSTFGNGSAYILGGFTDWRTTRLYGYDNTYIGSGNGIVSYSMNSQTWQNQSMAGVAPTGWWYEGELHWVDNLGGSGLVVALGGVTAQPLPQSAGETLVPFDYVSFFNPVTGEWRNQSTTGAIPTPRRRACSVGVLGDNGTYGIILHGGSILPADTHFETVPQATIDLDQVWVLSLPSFTWYKSNYQPANARFLHTCNVPGNPPRCQMVAVGGIIPQLEYYLEPRDPWPQGLGIFDLTEMQWRDNYDANADAYETPRMVKDGIAKEGMYPKEWDSPEVPWNRRQQKGRHRRRSRRRRGWCRCPAGWTENGPAKEKTTLAPSLRSKNGYEKPELEAAAAPPGSTQTGAPQRAHNHAELNNDPLTAAELAAPNNRPVHEM</sequence>